<sequence>NTLVISLWILGFLLLQQYWPLLVLELKKTIFSQFNKKKTKDSYIIHRRR</sequence>
<keyword evidence="1" id="KW-0472">Membrane</keyword>
<evidence type="ECO:0000313" key="2">
    <source>
        <dbReference type="EMBL" id="CAG7898034.1"/>
    </source>
</evidence>
<name>A0A8D9HEA9_BRACM</name>
<accession>A0A8D9HEA9</accession>
<reference evidence="2 3" key="1">
    <citation type="submission" date="2021-07" db="EMBL/GenBank/DDBJ databases">
        <authorList>
            <consortium name="Genoscope - CEA"/>
            <person name="William W."/>
        </authorList>
    </citation>
    <scope>NUCLEOTIDE SEQUENCE [LARGE SCALE GENOMIC DNA]</scope>
</reference>
<dbReference type="EMBL" id="LS974624">
    <property type="protein sequence ID" value="CAG7898034.1"/>
    <property type="molecule type" value="Genomic_DNA"/>
</dbReference>
<proteinExistence type="predicted"/>
<feature type="non-terminal residue" evidence="2">
    <location>
        <position position="1"/>
    </location>
</feature>
<evidence type="ECO:0000313" key="3">
    <source>
        <dbReference type="Proteomes" id="UP000694005"/>
    </source>
</evidence>
<feature type="transmembrane region" description="Helical" evidence="1">
    <location>
        <begin position="6"/>
        <end position="26"/>
    </location>
</feature>
<keyword evidence="1" id="KW-1133">Transmembrane helix</keyword>
<organism evidence="2 3">
    <name type="scientific">Brassica campestris</name>
    <name type="common">Field mustard</name>
    <dbReference type="NCBI Taxonomy" id="3711"/>
    <lineage>
        <taxon>Eukaryota</taxon>
        <taxon>Viridiplantae</taxon>
        <taxon>Streptophyta</taxon>
        <taxon>Embryophyta</taxon>
        <taxon>Tracheophyta</taxon>
        <taxon>Spermatophyta</taxon>
        <taxon>Magnoliopsida</taxon>
        <taxon>eudicotyledons</taxon>
        <taxon>Gunneridae</taxon>
        <taxon>Pentapetalae</taxon>
        <taxon>rosids</taxon>
        <taxon>malvids</taxon>
        <taxon>Brassicales</taxon>
        <taxon>Brassicaceae</taxon>
        <taxon>Brassiceae</taxon>
        <taxon>Brassica</taxon>
    </lineage>
</organism>
<dbReference type="Proteomes" id="UP000694005">
    <property type="component" value="Chromosome A08"/>
</dbReference>
<protein>
    <submittedName>
        <fullName evidence="2">Uncharacterized protein</fullName>
    </submittedName>
</protein>
<dbReference type="AlphaFoldDB" id="A0A8D9HEA9"/>
<gene>
    <name evidence="2" type="ORF">BRAPAZ1V2_A08P17000.2</name>
</gene>
<keyword evidence="1" id="KW-0812">Transmembrane</keyword>
<evidence type="ECO:0000256" key="1">
    <source>
        <dbReference type="SAM" id="Phobius"/>
    </source>
</evidence>
<dbReference type="Gramene" id="A08p17000.2_BraZ1">
    <property type="protein sequence ID" value="A08p17000.2_BraZ1.CDS.1"/>
    <property type="gene ID" value="A08g17000.2_BraZ1"/>
</dbReference>